<organism evidence="3">
    <name type="scientific">Caenorhabditis remanei</name>
    <name type="common">Caenorhabditis vulgaris</name>
    <dbReference type="NCBI Taxonomy" id="31234"/>
    <lineage>
        <taxon>Eukaryota</taxon>
        <taxon>Metazoa</taxon>
        <taxon>Ecdysozoa</taxon>
        <taxon>Nematoda</taxon>
        <taxon>Chromadorea</taxon>
        <taxon>Rhabditida</taxon>
        <taxon>Rhabditina</taxon>
        <taxon>Rhabditomorpha</taxon>
        <taxon>Rhabditoidea</taxon>
        <taxon>Rhabditidae</taxon>
        <taxon>Peloderinae</taxon>
        <taxon>Caenorhabditis</taxon>
    </lineage>
</organism>
<accession>E3MHV2</accession>
<proteinExistence type="predicted"/>
<evidence type="ECO:0000313" key="3">
    <source>
        <dbReference type="Proteomes" id="UP000008281"/>
    </source>
</evidence>
<sequence>MNPIPKCGIDRQVALFWRSEEQEWADLQMEVTNEGRIRQQRTLRAHAHDRIQSKEVTVSLNKKEFEAIQEQLNHLRRIIVTFGDEKSFLRPECNKQNIQPRTSPSLKDYVHEVTGLEVLKTETMSNWRVLNLRKDQIWYAAMDTVSLHYLNAHTPRPRSSLLVSTLPHVSTLLSSQFLL</sequence>
<dbReference type="InterPro" id="IPR012337">
    <property type="entry name" value="RNaseH-like_sf"/>
</dbReference>
<evidence type="ECO:0000313" key="2">
    <source>
        <dbReference type="EMBL" id="EFP02224.1"/>
    </source>
</evidence>
<name>E3MHV2_CAERE</name>
<feature type="domain" description="3'-5' exonuclease" evidence="1">
    <location>
        <begin position="95"/>
        <end position="150"/>
    </location>
</feature>
<dbReference type="OrthoDB" id="5844743at2759"/>
<reference evidence="2" key="1">
    <citation type="submission" date="2007-07" db="EMBL/GenBank/DDBJ databases">
        <title>PCAP assembly of the Caenorhabditis remanei genome.</title>
        <authorList>
            <consortium name="The Caenorhabditis remanei Sequencing Consortium"/>
            <person name="Wilson R.K."/>
        </authorList>
    </citation>
    <scope>NUCLEOTIDE SEQUENCE [LARGE SCALE GENOMIC DNA]</scope>
    <source>
        <strain evidence="2">PB4641</strain>
    </source>
</reference>
<dbReference type="HOGENOM" id="CLU_1504831_0_0_1"/>
<dbReference type="Gene3D" id="3.30.420.10">
    <property type="entry name" value="Ribonuclease H-like superfamily/Ribonuclease H"/>
    <property type="match status" value="1"/>
</dbReference>
<evidence type="ECO:0000259" key="1">
    <source>
        <dbReference type="Pfam" id="PF01612"/>
    </source>
</evidence>
<dbReference type="GO" id="GO:0003676">
    <property type="term" value="F:nucleic acid binding"/>
    <property type="evidence" value="ECO:0007669"/>
    <property type="project" value="InterPro"/>
</dbReference>
<dbReference type="GO" id="GO:0006139">
    <property type="term" value="P:nucleobase-containing compound metabolic process"/>
    <property type="evidence" value="ECO:0007669"/>
    <property type="project" value="InterPro"/>
</dbReference>
<dbReference type="Proteomes" id="UP000008281">
    <property type="component" value="Unassembled WGS sequence"/>
</dbReference>
<gene>
    <name evidence="2" type="ORF">CRE_24938</name>
</gene>
<dbReference type="InterPro" id="IPR036397">
    <property type="entry name" value="RNaseH_sf"/>
</dbReference>
<dbReference type="EMBL" id="DS268446">
    <property type="protein sequence ID" value="EFP02224.1"/>
    <property type="molecule type" value="Genomic_DNA"/>
</dbReference>
<dbReference type="AlphaFoldDB" id="E3MHV2"/>
<dbReference type="Pfam" id="PF01612">
    <property type="entry name" value="DNA_pol_A_exo1"/>
    <property type="match status" value="1"/>
</dbReference>
<dbReference type="GO" id="GO:0008408">
    <property type="term" value="F:3'-5' exonuclease activity"/>
    <property type="evidence" value="ECO:0007669"/>
    <property type="project" value="InterPro"/>
</dbReference>
<protein>
    <recommendedName>
        <fullName evidence="1">3'-5' exonuclease domain-containing protein</fullName>
    </recommendedName>
</protein>
<dbReference type="SUPFAM" id="SSF53098">
    <property type="entry name" value="Ribonuclease H-like"/>
    <property type="match status" value="1"/>
</dbReference>
<dbReference type="InterPro" id="IPR002562">
    <property type="entry name" value="3'-5'_exonuclease_dom"/>
</dbReference>
<dbReference type="InParanoid" id="E3MHV2"/>
<keyword evidence="3" id="KW-1185">Reference proteome</keyword>